<dbReference type="KEGG" id="cate:C2869_16280"/>
<dbReference type="RefSeq" id="WP_108603951.1">
    <property type="nucleotide sequence ID" value="NZ_CP026604.1"/>
</dbReference>
<accession>A0A2S0VUL1</accession>
<organism evidence="1 2">
    <name type="scientific">Saccharobesus litoralis</name>
    <dbReference type="NCBI Taxonomy" id="2172099"/>
    <lineage>
        <taxon>Bacteria</taxon>
        <taxon>Pseudomonadati</taxon>
        <taxon>Pseudomonadota</taxon>
        <taxon>Gammaproteobacteria</taxon>
        <taxon>Alteromonadales</taxon>
        <taxon>Alteromonadaceae</taxon>
        <taxon>Saccharobesus</taxon>
    </lineage>
</organism>
<dbReference type="AlphaFoldDB" id="A0A2S0VUL1"/>
<evidence type="ECO:0000313" key="1">
    <source>
        <dbReference type="EMBL" id="AWB67885.1"/>
    </source>
</evidence>
<name>A0A2S0VUL1_9ALTE</name>
<keyword evidence="2" id="KW-1185">Reference proteome</keyword>
<proteinExistence type="predicted"/>
<dbReference type="Proteomes" id="UP000244441">
    <property type="component" value="Chromosome"/>
</dbReference>
<reference evidence="1 2" key="1">
    <citation type="submission" date="2018-01" db="EMBL/GenBank/DDBJ databases">
        <title>Genome sequence of a Cantenovulum-like bacteria.</title>
        <authorList>
            <person name="Tan W.R."/>
            <person name="Lau N.-S."/>
            <person name="Go F."/>
            <person name="Amirul A.-A.A."/>
        </authorList>
    </citation>
    <scope>NUCLEOTIDE SEQUENCE [LARGE SCALE GENOMIC DNA]</scope>
    <source>
        <strain evidence="1 2">CCB-QB4</strain>
    </source>
</reference>
<protein>
    <submittedName>
        <fullName evidence="1">Uncharacterized protein</fullName>
    </submittedName>
</protein>
<dbReference type="EMBL" id="CP026604">
    <property type="protein sequence ID" value="AWB67885.1"/>
    <property type="molecule type" value="Genomic_DNA"/>
</dbReference>
<evidence type="ECO:0000313" key="2">
    <source>
        <dbReference type="Proteomes" id="UP000244441"/>
    </source>
</evidence>
<sequence length="126" mass="13672">MNRHLFSDSCLVDFIKLQNNSLTSADITAHTVEPLVEITIPSINPSTGLHVIENTQIDVGGNVVGCPDMTSSDDLINNGVCGVSHEIESSYCTDPFEQDCFGNDTFDSMSFDGFDSCSFGNSFDDF</sequence>
<gene>
    <name evidence="1" type="ORF">C2869_16280</name>
</gene>